<comment type="subcellular location">
    <subcellularLocation>
        <location evidence="1">Nucleus</location>
    </subcellularLocation>
</comment>
<keyword evidence="2" id="KW-0805">Transcription regulation</keyword>
<evidence type="ECO:0000256" key="1">
    <source>
        <dbReference type="ARBA" id="ARBA00004123"/>
    </source>
</evidence>
<dbReference type="AlphaFoldDB" id="A0AAP0G0I7"/>
<keyword evidence="4" id="KW-0804">Transcription</keyword>
<comment type="caution">
    <text evidence="6">The sequence shown here is derived from an EMBL/GenBank/DDBJ whole genome shotgun (WGS) entry which is preliminary data.</text>
</comment>
<organism evidence="6 7">
    <name type="scientific">Platanthera zijinensis</name>
    <dbReference type="NCBI Taxonomy" id="2320716"/>
    <lineage>
        <taxon>Eukaryota</taxon>
        <taxon>Viridiplantae</taxon>
        <taxon>Streptophyta</taxon>
        <taxon>Embryophyta</taxon>
        <taxon>Tracheophyta</taxon>
        <taxon>Spermatophyta</taxon>
        <taxon>Magnoliopsida</taxon>
        <taxon>Liliopsida</taxon>
        <taxon>Asparagales</taxon>
        <taxon>Orchidaceae</taxon>
        <taxon>Orchidoideae</taxon>
        <taxon>Orchideae</taxon>
        <taxon>Orchidinae</taxon>
        <taxon>Platanthera</taxon>
    </lineage>
</organism>
<accession>A0AAP0G0I7</accession>
<evidence type="ECO:0000313" key="6">
    <source>
        <dbReference type="EMBL" id="KAK8930686.1"/>
    </source>
</evidence>
<reference evidence="6 7" key="1">
    <citation type="journal article" date="2022" name="Nat. Plants">
        <title>Genomes of leafy and leafless Platanthera orchids illuminate the evolution of mycoheterotrophy.</title>
        <authorList>
            <person name="Li M.H."/>
            <person name="Liu K.W."/>
            <person name="Li Z."/>
            <person name="Lu H.C."/>
            <person name="Ye Q.L."/>
            <person name="Zhang D."/>
            <person name="Wang J.Y."/>
            <person name="Li Y.F."/>
            <person name="Zhong Z.M."/>
            <person name="Liu X."/>
            <person name="Yu X."/>
            <person name="Liu D.K."/>
            <person name="Tu X.D."/>
            <person name="Liu B."/>
            <person name="Hao Y."/>
            <person name="Liao X.Y."/>
            <person name="Jiang Y.T."/>
            <person name="Sun W.H."/>
            <person name="Chen J."/>
            <person name="Chen Y.Q."/>
            <person name="Ai Y."/>
            <person name="Zhai J.W."/>
            <person name="Wu S.S."/>
            <person name="Zhou Z."/>
            <person name="Hsiao Y.Y."/>
            <person name="Wu W.L."/>
            <person name="Chen Y.Y."/>
            <person name="Lin Y.F."/>
            <person name="Hsu J.L."/>
            <person name="Li C.Y."/>
            <person name="Wang Z.W."/>
            <person name="Zhao X."/>
            <person name="Zhong W.Y."/>
            <person name="Ma X.K."/>
            <person name="Ma L."/>
            <person name="Huang J."/>
            <person name="Chen G.Z."/>
            <person name="Huang M.Z."/>
            <person name="Huang L."/>
            <person name="Peng D.H."/>
            <person name="Luo Y.B."/>
            <person name="Zou S.Q."/>
            <person name="Chen S.P."/>
            <person name="Lan S."/>
            <person name="Tsai W.C."/>
            <person name="Van de Peer Y."/>
            <person name="Liu Z.J."/>
        </authorList>
    </citation>
    <scope>NUCLEOTIDE SEQUENCE [LARGE SCALE GENOMIC DNA]</scope>
    <source>
        <strain evidence="6">Lor287</strain>
    </source>
</reference>
<dbReference type="Proteomes" id="UP001418222">
    <property type="component" value="Unassembled WGS sequence"/>
</dbReference>
<evidence type="ECO:0000313" key="7">
    <source>
        <dbReference type="Proteomes" id="UP001418222"/>
    </source>
</evidence>
<protein>
    <submittedName>
        <fullName evidence="6">B3 domain-containing protein LFL1</fullName>
    </submittedName>
</protein>
<dbReference type="EMBL" id="JBBWWQ010000014">
    <property type="protein sequence ID" value="KAK8930686.1"/>
    <property type="molecule type" value="Genomic_DNA"/>
</dbReference>
<evidence type="ECO:0000256" key="2">
    <source>
        <dbReference type="ARBA" id="ARBA00023015"/>
    </source>
</evidence>
<dbReference type="GO" id="GO:0003677">
    <property type="term" value="F:DNA binding"/>
    <property type="evidence" value="ECO:0007669"/>
    <property type="project" value="UniProtKB-KW"/>
</dbReference>
<keyword evidence="3" id="KW-0238">DNA-binding</keyword>
<keyword evidence="5" id="KW-0539">Nucleus</keyword>
<evidence type="ECO:0000256" key="3">
    <source>
        <dbReference type="ARBA" id="ARBA00023125"/>
    </source>
</evidence>
<evidence type="ECO:0000256" key="4">
    <source>
        <dbReference type="ARBA" id="ARBA00023163"/>
    </source>
</evidence>
<name>A0AAP0G0I7_9ASPA</name>
<evidence type="ECO:0000256" key="5">
    <source>
        <dbReference type="ARBA" id="ARBA00023242"/>
    </source>
</evidence>
<proteinExistence type="predicted"/>
<sequence length="153" mass="17632">MYILENNAHFVKSHNLQLGDFIILYKDDDKDRYVIHAWDKTKEELRLTPLPMKDKIFYCIVPDILAVRARYSDLYLLLADGMNMAFGHKCGFTGEFGLSYQDEMFRSTSIESILKLGSMGSFSLDEYSTNALILKTINTNVSCLLGWLIRKKT</sequence>
<dbReference type="Gene3D" id="2.40.330.10">
    <property type="entry name" value="DNA-binding pseudobarrel domain"/>
    <property type="match status" value="1"/>
</dbReference>
<dbReference type="InterPro" id="IPR015300">
    <property type="entry name" value="DNA-bd_pseudobarrel_sf"/>
</dbReference>
<keyword evidence="7" id="KW-1185">Reference proteome</keyword>
<gene>
    <name evidence="6" type="primary">LFL1</name>
    <name evidence="6" type="ORF">KSP39_PZI016246</name>
</gene>
<dbReference type="GO" id="GO:0005634">
    <property type="term" value="C:nucleus"/>
    <property type="evidence" value="ECO:0007669"/>
    <property type="project" value="UniProtKB-SubCell"/>
</dbReference>